<dbReference type="InterPro" id="IPR012340">
    <property type="entry name" value="NA-bd_OB-fold"/>
</dbReference>
<dbReference type="AlphaFoldDB" id="A0ABC8JFQ8"/>
<proteinExistence type="predicted"/>
<evidence type="ECO:0000313" key="2">
    <source>
        <dbReference type="Proteomes" id="UP001642260"/>
    </source>
</evidence>
<name>A0ABC8JFQ8_ERUVS</name>
<accession>A0ABC8JFQ8</accession>
<comment type="caution">
    <text evidence="1">The sequence shown here is derived from an EMBL/GenBank/DDBJ whole genome shotgun (WGS) entry which is preliminary data.</text>
</comment>
<dbReference type="Proteomes" id="UP001642260">
    <property type="component" value="Unassembled WGS sequence"/>
</dbReference>
<dbReference type="CDD" id="cd04481">
    <property type="entry name" value="RPA1_DBD_B_like"/>
    <property type="match status" value="1"/>
</dbReference>
<dbReference type="SUPFAM" id="SSF50249">
    <property type="entry name" value="Nucleic acid-binding proteins"/>
    <property type="match status" value="1"/>
</dbReference>
<dbReference type="EMBL" id="CAKOAT010099933">
    <property type="protein sequence ID" value="CAH8324018.1"/>
    <property type="molecule type" value="Genomic_DNA"/>
</dbReference>
<gene>
    <name evidence="1" type="ORF">ERUC_LOCUS10033</name>
</gene>
<protein>
    <submittedName>
        <fullName evidence="1">Uncharacterized protein</fullName>
    </submittedName>
</protein>
<keyword evidence="2" id="KW-1185">Reference proteome</keyword>
<organism evidence="1 2">
    <name type="scientific">Eruca vesicaria subsp. sativa</name>
    <name type="common">Garden rocket</name>
    <name type="synonym">Eruca sativa</name>
    <dbReference type="NCBI Taxonomy" id="29727"/>
    <lineage>
        <taxon>Eukaryota</taxon>
        <taxon>Viridiplantae</taxon>
        <taxon>Streptophyta</taxon>
        <taxon>Embryophyta</taxon>
        <taxon>Tracheophyta</taxon>
        <taxon>Spermatophyta</taxon>
        <taxon>Magnoliopsida</taxon>
        <taxon>eudicotyledons</taxon>
        <taxon>Gunneridae</taxon>
        <taxon>Pentapetalae</taxon>
        <taxon>rosids</taxon>
        <taxon>malvids</taxon>
        <taxon>Brassicales</taxon>
        <taxon>Brassicaceae</taxon>
        <taxon>Brassiceae</taxon>
        <taxon>Eruca</taxon>
    </lineage>
</organism>
<sequence length="211" mass="24307">MVFVDKELFKVYGANGDYHTTRPLYKIGFFPTTFVAKTDEFPSDVLEKYFADYDDIFGGKLDNSCLVDVIDQIVNFGSLENKTIKGKDNIWLLIELRDQNNVKMMFTLLGRYAKQVYDYSMSNMSTMIICVIRFCSLKEWKGAFSISSSYNSTHIFLNPTLDLIDLQSKVLLHLPNDYLALTNNNSTQWSDGTATYVRARLRLLLLNYCPM</sequence>
<evidence type="ECO:0000313" key="1">
    <source>
        <dbReference type="EMBL" id="CAH8324018.1"/>
    </source>
</evidence>
<reference evidence="1 2" key="1">
    <citation type="submission" date="2022-03" db="EMBL/GenBank/DDBJ databases">
        <authorList>
            <person name="Macdonald S."/>
            <person name="Ahmed S."/>
            <person name="Newling K."/>
        </authorList>
    </citation>
    <scope>NUCLEOTIDE SEQUENCE [LARGE SCALE GENOMIC DNA]</scope>
</reference>
<dbReference type="Gene3D" id="2.40.50.140">
    <property type="entry name" value="Nucleic acid-binding proteins"/>
    <property type="match status" value="1"/>
</dbReference>